<dbReference type="GO" id="GO:0016020">
    <property type="term" value="C:membrane"/>
    <property type="evidence" value="ECO:0007669"/>
    <property type="project" value="TreeGrafter"/>
</dbReference>
<feature type="chain" id="PRO_5002040707" evidence="4">
    <location>
        <begin position="21"/>
        <end position="400"/>
    </location>
</feature>
<evidence type="ECO:0000313" key="7">
    <source>
        <dbReference type="Proteomes" id="UP000030634"/>
    </source>
</evidence>
<dbReference type="InterPro" id="IPR011330">
    <property type="entry name" value="Glyco_hydro/deAcase_b/a-brl"/>
</dbReference>
<dbReference type="CDD" id="cd10917">
    <property type="entry name" value="CE4_NodB_like_6s_7s"/>
    <property type="match status" value="1"/>
</dbReference>
<keyword evidence="1" id="KW-0479">Metal-binding</keyword>
<name>A0A0A7KKH3_9DEIO</name>
<organism evidence="6 7">
    <name type="scientific">Deinococcus radiopugnans</name>
    <dbReference type="NCBI Taxonomy" id="57497"/>
    <lineage>
        <taxon>Bacteria</taxon>
        <taxon>Thermotogati</taxon>
        <taxon>Deinococcota</taxon>
        <taxon>Deinococci</taxon>
        <taxon>Deinococcales</taxon>
        <taxon>Deinococcaceae</taxon>
        <taxon>Deinococcus</taxon>
    </lineage>
</organism>
<dbReference type="InterPro" id="IPR050248">
    <property type="entry name" value="Polysacc_deacetylase_ArnD"/>
</dbReference>
<evidence type="ECO:0000256" key="1">
    <source>
        <dbReference type="ARBA" id="ARBA00022723"/>
    </source>
</evidence>
<dbReference type="Gene3D" id="3.20.20.370">
    <property type="entry name" value="Glycoside hydrolase/deacetylase"/>
    <property type="match status" value="1"/>
</dbReference>
<dbReference type="SUPFAM" id="SSF88713">
    <property type="entry name" value="Glycoside hydrolase/deacetylase"/>
    <property type="match status" value="1"/>
</dbReference>
<dbReference type="RefSeq" id="WP_039687094.1">
    <property type="nucleotide sequence ID" value="NZ_CP010028.1"/>
</dbReference>
<feature type="domain" description="NodB homology" evidence="5">
    <location>
        <begin position="216"/>
        <end position="393"/>
    </location>
</feature>
<dbReference type="EMBL" id="CP010028">
    <property type="protein sequence ID" value="AIZ46585.1"/>
    <property type="molecule type" value="Genomic_DNA"/>
</dbReference>
<dbReference type="GO" id="GO:0016810">
    <property type="term" value="F:hydrolase activity, acting on carbon-nitrogen (but not peptide) bonds"/>
    <property type="evidence" value="ECO:0007669"/>
    <property type="project" value="InterPro"/>
</dbReference>
<dbReference type="STRING" id="1182571.QR90_09900"/>
<dbReference type="AlphaFoldDB" id="A0A0A7KKH3"/>
<dbReference type="Pfam" id="PF01522">
    <property type="entry name" value="Polysacc_deac_1"/>
    <property type="match status" value="1"/>
</dbReference>
<evidence type="ECO:0000256" key="4">
    <source>
        <dbReference type="SAM" id="SignalP"/>
    </source>
</evidence>
<keyword evidence="2" id="KW-0378">Hydrolase</keyword>
<evidence type="ECO:0000256" key="2">
    <source>
        <dbReference type="ARBA" id="ARBA00022801"/>
    </source>
</evidence>
<keyword evidence="4" id="KW-0732">Signal</keyword>
<dbReference type="InterPro" id="IPR002509">
    <property type="entry name" value="NODB_dom"/>
</dbReference>
<sequence length="400" mass="42732">MKPLLLFAAVLVSLALGQSASVPHARPAKSQRTGQVQPLAPGTRAVPTIPTLKLTPAIPQVRAVEVMGNGFIRVAHALVLVTDAEAAGSLTALAQAVTAASYRADPGLAEVDVSVYRAGDYGGFGGPLPLLTLSVPRSRQATYAAALKAGSYERVWVGDRAAAPAPKLTPLQDLERLPIFAGTRAALLAEKLEQQKGLQTGGIRGGKLYRGSPLRRQVALTFDDVPHPMYFPLLLDVLGREKAHATFFIIGRNAQAYPYFILDLVRGGHEVANHTFHHVRLPGLSDAQITAELQSTNALISGINGQPVRYFRPPGGRYSARVTRIAEGLGLTTVFWTDDPGDFQNPGVETVEARFARHLRPGGIILLHDNAPDGLAALPDLLNVARQQGYVVDTVGDLTR</sequence>
<evidence type="ECO:0000259" key="5">
    <source>
        <dbReference type="PROSITE" id="PS51677"/>
    </source>
</evidence>
<gene>
    <name evidence="6" type="ORF">QR90_09900</name>
</gene>
<feature type="region of interest" description="Disordered" evidence="3">
    <location>
        <begin position="23"/>
        <end position="43"/>
    </location>
</feature>
<evidence type="ECO:0000256" key="3">
    <source>
        <dbReference type="SAM" id="MobiDB-lite"/>
    </source>
</evidence>
<feature type="signal peptide" evidence="4">
    <location>
        <begin position="1"/>
        <end position="20"/>
    </location>
</feature>
<accession>A0A0A7KKH3</accession>
<dbReference type="PANTHER" id="PTHR10587:SF133">
    <property type="entry name" value="CHITIN DEACETYLASE 1-RELATED"/>
    <property type="match status" value="1"/>
</dbReference>
<evidence type="ECO:0000313" key="6">
    <source>
        <dbReference type="EMBL" id="AIZ46585.1"/>
    </source>
</evidence>
<dbReference type="GO" id="GO:0046872">
    <property type="term" value="F:metal ion binding"/>
    <property type="evidence" value="ECO:0007669"/>
    <property type="project" value="UniProtKB-KW"/>
</dbReference>
<protein>
    <submittedName>
        <fullName evidence="6">Oligosaccharide deacetylase</fullName>
    </submittedName>
</protein>
<dbReference type="PROSITE" id="PS51677">
    <property type="entry name" value="NODB"/>
    <property type="match status" value="1"/>
</dbReference>
<dbReference type="GO" id="GO:0005975">
    <property type="term" value="P:carbohydrate metabolic process"/>
    <property type="evidence" value="ECO:0007669"/>
    <property type="project" value="InterPro"/>
</dbReference>
<proteinExistence type="predicted"/>
<dbReference type="KEGG" id="dsw:QR90_09900"/>
<dbReference type="Proteomes" id="UP000030634">
    <property type="component" value="Chromosome"/>
</dbReference>
<dbReference type="PANTHER" id="PTHR10587">
    <property type="entry name" value="GLYCOSYL TRANSFERASE-RELATED"/>
    <property type="match status" value="1"/>
</dbReference>
<reference evidence="7" key="1">
    <citation type="submission" date="2014-11" db="EMBL/GenBank/DDBJ databases">
        <title>Hymenobacter sp. DG25B genome submission.</title>
        <authorList>
            <person name="Jung H.-Y."/>
            <person name="Kim M.K."/>
            <person name="Srinivasan S."/>
            <person name="Lim S."/>
        </authorList>
    </citation>
    <scope>NUCLEOTIDE SEQUENCE [LARGE SCALE GENOMIC DNA]</scope>
    <source>
        <strain evidence="7">DY59</strain>
    </source>
</reference>
<dbReference type="HOGENOM" id="CLU_680986_0_0_0"/>